<keyword evidence="4" id="KW-1185">Reference proteome</keyword>
<feature type="region of interest" description="Disordered" evidence="1">
    <location>
        <begin position="47"/>
        <end position="85"/>
    </location>
</feature>
<evidence type="ECO:0000313" key="4">
    <source>
        <dbReference type="Proteomes" id="UP000823399"/>
    </source>
</evidence>
<dbReference type="Proteomes" id="UP000823399">
    <property type="component" value="Unassembled WGS sequence"/>
</dbReference>
<organism evidence="3 4">
    <name type="scientific">Suillus discolor</name>
    <dbReference type="NCBI Taxonomy" id="1912936"/>
    <lineage>
        <taxon>Eukaryota</taxon>
        <taxon>Fungi</taxon>
        <taxon>Dikarya</taxon>
        <taxon>Basidiomycota</taxon>
        <taxon>Agaricomycotina</taxon>
        <taxon>Agaricomycetes</taxon>
        <taxon>Agaricomycetidae</taxon>
        <taxon>Boletales</taxon>
        <taxon>Suillineae</taxon>
        <taxon>Suillaceae</taxon>
        <taxon>Suillus</taxon>
    </lineage>
</organism>
<dbReference type="RefSeq" id="XP_041288717.1">
    <property type="nucleotide sequence ID" value="XM_041434076.1"/>
</dbReference>
<evidence type="ECO:0000313" key="3">
    <source>
        <dbReference type="EMBL" id="KAG2097959.1"/>
    </source>
</evidence>
<dbReference type="GeneID" id="64696335"/>
<dbReference type="Pfam" id="PF20149">
    <property type="entry name" value="DUF6532"/>
    <property type="match status" value="1"/>
</dbReference>
<comment type="caution">
    <text evidence="3">The sequence shown here is derived from an EMBL/GenBank/DDBJ whole genome shotgun (WGS) entry which is preliminary data.</text>
</comment>
<dbReference type="InterPro" id="IPR045341">
    <property type="entry name" value="DUF6532"/>
</dbReference>
<dbReference type="EMBL" id="JABBWM010000063">
    <property type="protein sequence ID" value="KAG2097959.1"/>
    <property type="molecule type" value="Genomic_DNA"/>
</dbReference>
<proteinExistence type="predicted"/>
<gene>
    <name evidence="3" type="ORF">F5147DRAFT_656200</name>
</gene>
<protein>
    <recommendedName>
        <fullName evidence="2">DUF6532 domain-containing protein</fullName>
    </recommendedName>
</protein>
<feature type="domain" description="DUF6532" evidence="2">
    <location>
        <begin position="197"/>
        <end position="322"/>
    </location>
</feature>
<evidence type="ECO:0000259" key="2">
    <source>
        <dbReference type="Pfam" id="PF20149"/>
    </source>
</evidence>
<feature type="region of interest" description="Disordered" evidence="1">
    <location>
        <begin position="378"/>
        <end position="401"/>
    </location>
</feature>
<feature type="compositionally biased region" description="Basic and acidic residues" evidence="1">
    <location>
        <begin position="47"/>
        <end position="56"/>
    </location>
</feature>
<dbReference type="AlphaFoldDB" id="A0A9P7JQ69"/>
<sequence length="401" mass="45502">MVVCADHHHKSLYGVTPACDSGVFICPLDSHKRNSSNVVLQREYCTKEQQEHDGHRQGLLQKTKTSRKNREPHSSDGSQFTAENVPLASATVNPLSLKPRFTKMLMGVYETTYMDQNVSDDEYSHKDVGRYLSSSNNECNMPLNRKWKCNAEDLSEDSPSPQHHDQLFPCKICKSKGCVAARDYEVAVQQLIKFTIGDFCGWLASQYAYPDCMTQVSWVKEAWKEACVSLNIEIGFNSEIIQIITHHTLHLTSEVKAKLRPLVESIYRISLDYVTILVLKDLGDRKSKNPRSGLFRTRLNQKGANLIWYQNERDKGIMFDKQNAVLMNGLMASGPISVFQAEINNTGRKHAKVDLIEVVHGDYLYDHKIEHTVQEYMQGGNDRNESDAAEESDGDNEGKHE</sequence>
<dbReference type="OrthoDB" id="2670159at2759"/>
<name>A0A9P7JQ69_9AGAM</name>
<accession>A0A9P7JQ69</accession>
<reference evidence="3" key="1">
    <citation type="journal article" date="2020" name="New Phytol.">
        <title>Comparative genomics reveals dynamic genome evolution in host specialist ectomycorrhizal fungi.</title>
        <authorList>
            <person name="Lofgren L.A."/>
            <person name="Nguyen N.H."/>
            <person name="Vilgalys R."/>
            <person name="Ruytinx J."/>
            <person name="Liao H.L."/>
            <person name="Branco S."/>
            <person name="Kuo A."/>
            <person name="LaButti K."/>
            <person name="Lipzen A."/>
            <person name="Andreopoulos W."/>
            <person name="Pangilinan J."/>
            <person name="Riley R."/>
            <person name="Hundley H."/>
            <person name="Na H."/>
            <person name="Barry K."/>
            <person name="Grigoriev I.V."/>
            <person name="Stajich J.E."/>
            <person name="Kennedy P.G."/>
        </authorList>
    </citation>
    <scope>NUCLEOTIDE SEQUENCE</scope>
    <source>
        <strain evidence="3">FC423</strain>
    </source>
</reference>
<evidence type="ECO:0000256" key="1">
    <source>
        <dbReference type="SAM" id="MobiDB-lite"/>
    </source>
</evidence>